<organism evidence="4 5">
    <name type="scientific">Mycoplasma testudineum</name>
    <dbReference type="NCBI Taxonomy" id="244584"/>
    <lineage>
        <taxon>Bacteria</taxon>
        <taxon>Bacillati</taxon>
        <taxon>Mycoplasmatota</taxon>
        <taxon>Mollicutes</taxon>
        <taxon>Mycoplasmataceae</taxon>
        <taxon>Mycoplasma</taxon>
    </lineage>
</organism>
<dbReference type="GO" id="GO:0005840">
    <property type="term" value="C:ribosome"/>
    <property type="evidence" value="ECO:0007669"/>
    <property type="project" value="UniProtKB-KW"/>
</dbReference>
<dbReference type="Proteomes" id="UP000295518">
    <property type="component" value="Unassembled WGS sequence"/>
</dbReference>
<evidence type="ECO:0000313" key="4">
    <source>
        <dbReference type="EMBL" id="TDO20516.1"/>
    </source>
</evidence>
<dbReference type="AlphaFoldDB" id="A0A4R6IFF4"/>
<dbReference type="PANTHER" id="PTHR33280">
    <property type="entry name" value="50S RIBOSOMAL PROTEIN L31, CHLOROPLASTIC"/>
    <property type="match status" value="1"/>
</dbReference>
<name>A0A4R6IFF4_9MOLU</name>
<evidence type="ECO:0000256" key="1">
    <source>
        <dbReference type="ARBA" id="ARBA00022980"/>
    </source>
</evidence>
<dbReference type="GO" id="GO:1990904">
    <property type="term" value="C:ribonucleoprotein complex"/>
    <property type="evidence" value="ECO:0007669"/>
    <property type="project" value="UniProtKB-KW"/>
</dbReference>
<evidence type="ECO:0000313" key="5">
    <source>
        <dbReference type="Proteomes" id="UP000295518"/>
    </source>
</evidence>
<dbReference type="OrthoDB" id="9803251at2"/>
<dbReference type="NCBIfam" id="TIGR00105">
    <property type="entry name" value="L31"/>
    <property type="match status" value="1"/>
</dbReference>
<keyword evidence="5" id="KW-1185">Reference proteome</keyword>
<dbReference type="PANTHER" id="PTHR33280:SF1">
    <property type="entry name" value="LARGE RIBOSOMAL SUBUNIT PROTEIN BL31C"/>
    <property type="match status" value="1"/>
</dbReference>
<keyword evidence="2 3" id="KW-0687">Ribonucleoprotein</keyword>
<evidence type="ECO:0000256" key="3">
    <source>
        <dbReference type="RuleBase" id="RU000564"/>
    </source>
</evidence>
<dbReference type="PROSITE" id="PS01143">
    <property type="entry name" value="RIBOSOMAL_L31"/>
    <property type="match status" value="1"/>
</dbReference>
<accession>A0A4R6IFF4</accession>
<dbReference type="EMBL" id="SNWN01000010">
    <property type="protein sequence ID" value="TDO20516.1"/>
    <property type="molecule type" value="Genomic_DNA"/>
</dbReference>
<evidence type="ECO:0000256" key="2">
    <source>
        <dbReference type="ARBA" id="ARBA00023274"/>
    </source>
</evidence>
<keyword evidence="1 3" id="KW-0689">Ribosomal protein</keyword>
<gene>
    <name evidence="4" type="ORF">EI74_0351</name>
</gene>
<dbReference type="InterPro" id="IPR042105">
    <property type="entry name" value="Ribosomal_bL31_sf"/>
</dbReference>
<dbReference type="PRINTS" id="PR01249">
    <property type="entry name" value="RIBOSOMALL31"/>
</dbReference>
<dbReference type="NCBIfam" id="NF000612">
    <property type="entry name" value="PRK00019.1"/>
    <property type="match status" value="1"/>
</dbReference>
<proteinExistence type="inferred from homology"/>
<reference evidence="4 5" key="1">
    <citation type="submission" date="2019-03" db="EMBL/GenBank/DDBJ databases">
        <title>Genomic Encyclopedia of Archaeal and Bacterial Type Strains, Phase II (KMG-II): from individual species to whole genera.</title>
        <authorList>
            <person name="Goeker M."/>
        </authorList>
    </citation>
    <scope>NUCLEOTIDE SEQUENCE [LARGE SCALE GENOMIC DNA]</scope>
    <source>
        <strain evidence="4 5">ATCC 700618</strain>
    </source>
</reference>
<sequence length="70" mass="7951">MQKDIHPKTQSVDVTCSTCSTKYTFVSSKTNIHADICASCHPFYTGDRSMAKSTGQIDKFNRRYIKTNKK</sequence>
<dbReference type="Gene3D" id="4.10.830.30">
    <property type="entry name" value="Ribosomal protein L31"/>
    <property type="match status" value="1"/>
</dbReference>
<dbReference type="Pfam" id="PF01197">
    <property type="entry name" value="Ribosomal_L31"/>
    <property type="match status" value="1"/>
</dbReference>
<dbReference type="GO" id="GO:0006412">
    <property type="term" value="P:translation"/>
    <property type="evidence" value="ECO:0007669"/>
    <property type="project" value="InterPro"/>
</dbReference>
<dbReference type="RefSeq" id="WP_094254518.1">
    <property type="nucleotide sequence ID" value="NZ_NNCE01000002.1"/>
</dbReference>
<comment type="similarity">
    <text evidence="3">Belongs to the bacterial ribosomal protein bL31 family.</text>
</comment>
<dbReference type="GO" id="GO:0003735">
    <property type="term" value="F:structural constituent of ribosome"/>
    <property type="evidence" value="ECO:0007669"/>
    <property type="project" value="InterPro"/>
</dbReference>
<comment type="caution">
    <text evidence="4">The sequence shown here is derived from an EMBL/GenBank/DDBJ whole genome shotgun (WGS) entry which is preliminary data.</text>
</comment>
<dbReference type="InterPro" id="IPR034704">
    <property type="entry name" value="Ribosomal_bL28/bL31-like_sf"/>
</dbReference>
<dbReference type="InterPro" id="IPR002150">
    <property type="entry name" value="Ribosomal_bL31"/>
</dbReference>
<dbReference type="SUPFAM" id="SSF143800">
    <property type="entry name" value="L28p-like"/>
    <property type="match status" value="1"/>
</dbReference>
<protein>
    <recommendedName>
        <fullName evidence="3">50S ribosomal protein L31</fullName>
    </recommendedName>
</protein>